<dbReference type="GO" id="GO:0005524">
    <property type="term" value="F:ATP binding"/>
    <property type="evidence" value="ECO:0007669"/>
    <property type="project" value="UniProtKB-KW"/>
</dbReference>
<dbReference type="FunFam" id="1.10.240.10:FF:000005">
    <property type="entry name" value="Tryptophan--tRNA ligase"/>
    <property type="match status" value="1"/>
</dbReference>
<dbReference type="CDD" id="cd00806">
    <property type="entry name" value="TrpRS_core"/>
    <property type="match status" value="1"/>
</dbReference>
<dbReference type="Pfam" id="PF00579">
    <property type="entry name" value="tRNA-synt_1b"/>
    <property type="match status" value="1"/>
</dbReference>
<evidence type="ECO:0000256" key="9">
    <source>
        <dbReference type="NCBIfam" id="TIGR00233"/>
    </source>
</evidence>
<gene>
    <name evidence="11" type="ORF">SAMN04489868_11624</name>
</gene>
<evidence type="ECO:0000256" key="4">
    <source>
        <dbReference type="ARBA" id="ARBA00022741"/>
    </source>
</evidence>
<dbReference type="EC" id="6.1.1.2" evidence="2 9"/>
<keyword evidence="5 10" id="KW-0067">ATP-binding</keyword>
<dbReference type="GO" id="GO:0004830">
    <property type="term" value="F:tryptophan-tRNA ligase activity"/>
    <property type="evidence" value="ECO:0007669"/>
    <property type="project" value="UniProtKB-UniRule"/>
</dbReference>
<organism evidence="11 12">
    <name type="scientific">Pisciglobus halotolerans</name>
    <dbReference type="NCBI Taxonomy" id="745365"/>
    <lineage>
        <taxon>Bacteria</taxon>
        <taxon>Bacillati</taxon>
        <taxon>Bacillota</taxon>
        <taxon>Bacilli</taxon>
        <taxon>Lactobacillales</taxon>
        <taxon>Carnobacteriaceae</taxon>
    </lineage>
</organism>
<keyword evidence="7 10" id="KW-0030">Aminoacyl-tRNA synthetase</keyword>
<dbReference type="PROSITE" id="PS00178">
    <property type="entry name" value="AA_TRNA_LIGASE_I"/>
    <property type="match status" value="1"/>
</dbReference>
<proteinExistence type="inferred from homology"/>
<evidence type="ECO:0000256" key="1">
    <source>
        <dbReference type="ARBA" id="ARBA00005594"/>
    </source>
</evidence>
<dbReference type="FunFam" id="3.40.50.620:FF:000094">
    <property type="entry name" value="Tryptophan--tRNA ligase"/>
    <property type="match status" value="1"/>
</dbReference>
<dbReference type="InterPro" id="IPR001412">
    <property type="entry name" value="aa-tRNA-synth_I_CS"/>
</dbReference>
<dbReference type="InterPro" id="IPR002305">
    <property type="entry name" value="aa-tRNA-synth_Ic"/>
</dbReference>
<dbReference type="InterPro" id="IPR014729">
    <property type="entry name" value="Rossmann-like_a/b/a_fold"/>
</dbReference>
<dbReference type="AlphaFoldDB" id="A0A1I3CC16"/>
<evidence type="ECO:0000313" key="12">
    <source>
        <dbReference type="Proteomes" id="UP000198668"/>
    </source>
</evidence>
<keyword evidence="4 10" id="KW-0547">Nucleotide-binding</keyword>
<name>A0A1I3CC16_9LACT</name>
<evidence type="ECO:0000256" key="6">
    <source>
        <dbReference type="ARBA" id="ARBA00022917"/>
    </source>
</evidence>
<comment type="catalytic activity">
    <reaction evidence="8">
        <text>tRNA(Trp) + L-tryptophan + ATP = L-tryptophyl-tRNA(Trp) + AMP + diphosphate + H(+)</text>
        <dbReference type="Rhea" id="RHEA:24080"/>
        <dbReference type="Rhea" id="RHEA-COMP:9671"/>
        <dbReference type="Rhea" id="RHEA-COMP:9705"/>
        <dbReference type="ChEBI" id="CHEBI:15378"/>
        <dbReference type="ChEBI" id="CHEBI:30616"/>
        <dbReference type="ChEBI" id="CHEBI:33019"/>
        <dbReference type="ChEBI" id="CHEBI:57912"/>
        <dbReference type="ChEBI" id="CHEBI:78442"/>
        <dbReference type="ChEBI" id="CHEBI:78535"/>
        <dbReference type="ChEBI" id="CHEBI:456215"/>
        <dbReference type="EC" id="6.1.1.2"/>
    </reaction>
</comment>
<dbReference type="OrthoDB" id="9801042at2"/>
<dbReference type="NCBIfam" id="TIGR00233">
    <property type="entry name" value="trpS"/>
    <property type="match status" value="1"/>
</dbReference>
<evidence type="ECO:0000256" key="2">
    <source>
        <dbReference type="ARBA" id="ARBA00013161"/>
    </source>
</evidence>
<dbReference type="GO" id="GO:0006436">
    <property type="term" value="P:tryptophanyl-tRNA aminoacylation"/>
    <property type="evidence" value="ECO:0007669"/>
    <property type="project" value="UniProtKB-UniRule"/>
</dbReference>
<dbReference type="InterPro" id="IPR002306">
    <property type="entry name" value="Trp-tRNA-ligase"/>
</dbReference>
<dbReference type="Gene3D" id="1.10.240.10">
    <property type="entry name" value="Tyrosyl-Transfer RNA Synthetase"/>
    <property type="match status" value="1"/>
</dbReference>
<comment type="similarity">
    <text evidence="1 10">Belongs to the class-I aminoacyl-tRNA synthetase family.</text>
</comment>
<dbReference type="SUPFAM" id="SSF52374">
    <property type="entry name" value="Nucleotidylyl transferase"/>
    <property type="match status" value="1"/>
</dbReference>
<evidence type="ECO:0000256" key="8">
    <source>
        <dbReference type="ARBA" id="ARBA00049929"/>
    </source>
</evidence>
<dbReference type="Gene3D" id="3.40.50.620">
    <property type="entry name" value="HUPs"/>
    <property type="match status" value="1"/>
</dbReference>
<evidence type="ECO:0000256" key="10">
    <source>
        <dbReference type="RuleBase" id="RU363036"/>
    </source>
</evidence>
<reference evidence="11 12" key="1">
    <citation type="submission" date="2016-10" db="EMBL/GenBank/DDBJ databases">
        <authorList>
            <person name="de Groot N.N."/>
        </authorList>
    </citation>
    <scope>NUCLEOTIDE SEQUENCE [LARGE SCALE GENOMIC DNA]</scope>
    <source>
        <strain evidence="11 12">DSM 27630</strain>
    </source>
</reference>
<dbReference type="PRINTS" id="PR01039">
    <property type="entry name" value="TRNASYNTHTRP"/>
</dbReference>
<keyword evidence="6 10" id="KW-0648">Protein biosynthesis</keyword>
<sequence>MSKIILTGDRPTGKLHLGHYVGSLKNRVKLQNEEGNKTFIMIADQQALTDNARNPQKVSSNLLEVALDYLAVGIDPMKSTIFVQSQIPELAELTVYYLNLVTISRLKRNPTVKSEINEKAFGQSIPTGFFVYPVSQAADITAFKATHVPVGEDQSPMIEQTREIVHDFNRIYEKDVLVSPEGILPEKGQGRLVGIDGKGKMSKSLNNGIYLADTEEEVKRKVMSMYTDPGHIHVSDPGKVEGNVVFTYLDVFGEDKEQIQSLKEQYQRGGLGDVKIKRYLNEVLEDFLKPIREKRAQYAADKGEVLNMLKAGSLEAEKVAAQTLDEVKDAMGINYFK</sequence>
<dbReference type="PANTHER" id="PTHR43766:SF1">
    <property type="entry name" value="TRYPTOPHAN--TRNA LIGASE, MITOCHONDRIAL"/>
    <property type="match status" value="1"/>
</dbReference>
<evidence type="ECO:0000256" key="7">
    <source>
        <dbReference type="ARBA" id="ARBA00023146"/>
    </source>
</evidence>
<dbReference type="RefSeq" id="WP_092092371.1">
    <property type="nucleotide sequence ID" value="NZ_FOQE01000016.1"/>
</dbReference>
<keyword evidence="12" id="KW-1185">Reference proteome</keyword>
<protein>
    <recommendedName>
        <fullName evidence="2 9">Tryptophan--tRNA ligase</fullName>
        <ecNumber evidence="2 9">6.1.1.2</ecNumber>
    </recommendedName>
</protein>
<dbReference type="PANTHER" id="PTHR43766">
    <property type="entry name" value="TRYPTOPHAN--TRNA LIGASE, MITOCHONDRIAL"/>
    <property type="match status" value="1"/>
</dbReference>
<dbReference type="InterPro" id="IPR050203">
    <property type="entry name" value="Trp-tRNA_synthetase"/>
</dbReference>
<keyword evidence="3 10" id="KW-0436">Ligase</keyword>
<evidence type="ECO:0000256" key="5">
    <source>
        <dbReference type="ARBA" id="ARBA00022840"/>
    </source>
</evidence>
<evidence type="ECO:0000256" key="3">
    <source>
        <dbReference type="ARBA" id="ARBA00022598"/>
    </source>
</evidence>
<evidence type="ECO:0000313" key="11">
    <source>
        <dbReference type="EMBL" id="SFH72072.1"/>
    </source>
</evidence>
<accession>A0A1I3CC16</accession>
<dbReference type="Proteomes" id="UP000198668">
    <property type="component" value="Unassembled WGS sequence"/>
</dbReference>
<dbReference type="EMBL" id="FOQE01000016">
    <property type="protein sequence ID" value="SFH72072.1"/>
    <property type="molecule type" value="Genomic_DNA"/>
</dbReference>
<dbReference type="GO" id="GO:0005829">
    <property type="term" value="C:cytosol"/>
    <property type="evidence" value="ECO:0007669"/>
    <property type="project" value="TreeGrafter"/>
</dbReference>